<dbReference type="Proteomes" id="UP000006556">
    <property type="component" value="Chromosome"/>
</dbReference>
<protein>
    <submittedName>
        <fullName evidence="2">Hypothetical membrane protein</fullName>
    </submittedName>
</protein>
<dbReference type="InterPro" id="IPR025272">
    <property type="entry name" value="SocA_Panacea"/>
</dbReference>
<name>A5CY95_PELTS</name>
<dbReference type="AlphaFoldDB" id="A5CY95"/>
<accession>A5CY95</accession>
<dbReference type="HOGENOM" id="CLU_1426786_0_0_9"/>
<keyword evidence="3" id="KW-1185">Reference proteome</keyword>
<proteinExistence type="predicted"/>
<dbReference type="STRING" id="370438.PTH_2871"/>
<gene>
    <name evidence="2" type="ordered locus">PTH_2871</name>
</gene>
<dbReference type="EMBL" id="AP009389">
    <property type="protein sequence ID" value="BAF61052.1"/>
    <property type="molecule type" value="Genomic_DNA"/>
</dbReference>
<evidence type="ECO:0000259" key="1">
    <source>
        <dbReference type="Pfam" id="PF13274"/>
    </source>
</evidence>
<dbReference type="Pfam" id="PF13274">
    <property type="entry name" value="SocA_Panacea"/>
    <property type="match status" value="1"/>
</dbReference>
<evidence type="ECO:0000313" key="3">
    <source>
        <dbReference type="Proteomes" id="UP000006556"/>
    </source>
</evidence>
<sequence length="190" mass="21971">MRNKKEMLASLILGFLNKAKEVPKTKLAKLILFAEIEHFQRTGDSVTGLYFVRMKMGPVIAFFDEVLKDGEGELWDKKTTPIPIYEERKEKFQYCYAPKREAELSEEVQETVNIVCKKYGWKTGTELSRLSHDLPAWKYSEPNEPIYVAELACESEEEYFALTDIIEGFEDDEALAEKVSRALSKTEIRI</sequence>
<evidence type="ECO:0000313" key="2">
    <source>
        <dbReference type="EMBL" id="BAF61052.1"/>
    </source>
</evidence>
<dbReference type="KEGG" id="pth:PTH_2871"/>
<feature type="domain" description="Antitoxin SocA-like Panacea" evidence="1">
    <location>
        <begin position="27"/>
        <end position="138"/>
    </location>
</feature>
<reference evidence="3" key="1">
    <citation type="journal article" date="2008" name="Genome Res.">
        <title>The genome of Pelotomaculum thermopropionicum reveals niche-associated evolution in anaerobic microbiota.</title>
        <authorList>
            <person name="Kosaka T."/>
            <person name="Kato S."/>
            <person name="Shimoyama T."/>
            <person name="Ishii S."/>
            <person name="Abe T."/>
            <person name="Watanabe K."/>
        </authorList>
    </citation>
    <scope>NUCLEOTIDE SEQUENCE [LARGE SCALE GENOMIC DNA]</scope>
    <source>
        <strain evidence="3">DSM 13744 / JCM 10971 / SI</strain>
    </source>
</reference>
<organism evidence="2 3">
    <name type="scientific">Pelotomaculum thermopropionicum (strain DSM 13744 / JCM 10971 / SI)</name>
    <dbReference type="NCBI Taxonomy" id="370438"/>
    <lineage>
        <taxon>Bacteria</taxon>
        <taxon>Bacillati</taxon>
        <taxon>Bacillota</taxon>
        <taxon>Clostridia</taxon>
        <taxon>Eubacteriales</taxon>
        <taxon>Desulfotomaculaceae</taxon>
        <taxon>Pelotomaculum</taxon>
    </lineage>
</organism>